<dbReference type="NCBIfam" id="TIGR02124">
    <property type="entry name" value="hypE"/>
    <property type="match status" value="1"/>
</dbReference>
<dbReference type="CDD" id="cd02197">
    <property type="entry name" value="HypE"/>
    <property type="match status" value="1"/>
</dbReference>
<dbReference type="Proteomes" id="UP000462362">
    <property type="component" value="Unassembled WGS sequence"/>
</dbReference>
<evidence type="ECO:0000256" key="1">
    <source>
        <dbReference type="ARBA" id="ARBA00006243"/>
    </source>
</evidence>
<name>A0A6I3RXB5_9BURK</name>
<dbReference type="InterPro" id="IPR016188">
    <property type="entry name" value="PurM-like_N"/>
</dbReference>
<gene>
    <name evidence="4" type="primary">hypE</name>
    <name evidence="4" type="ORF">GMD42_00650</name>
</gene>
<dbReference type="SUPFAM" id="SSF55326">
    <property type="entry name" value="PurM N-terminal domain-like"/>
    <property type="match status" value="1"/>
</dbReference>
<accession>A0A6I3RXB5</accession>
<dbReference type="Pfam" id="PF00586">
    <property type="entry name" value="AIRS"/>
    <property type="match status" value="1"/>
</dbReference>
<dbReference type="Pfam" id="PF02769">
    <property type="entry name" value="AIRS_C"/>
    <property type="match status" value="1"/>
</dbReference>
<feature type="domain" description="PurM-like C-terminal" evidence="3">
    <location>
        <begin position="175"/>
        <end position="326"/>
    </location>
</feature>
<feature type="domain" description="PurM-like N-terminal" evidence="2">
    <location>
        <begin position="50"/>
        <end position="162"/>
    </location>
</feature>
<dbReference type="AlphaFoldDB" id="A0A6I3RXB5"/>
<dbReference type="EMBL" id="WNCL01000001">
    <property type="protein sequence ID" value="MTU42153.1"/>
    <property type="molecule type" value="Genomic_DNA"/>
</dbReference>
<dbReference type="PIRSF" id="PIRSF005644">
    <property type="entry name" value="Hdrgns_mtr_HypE"/>
    <property type="match status" value="1"/>
</dbReference>
<dbReference type="GO" id="GO:0051604">
    <property type="term" value="P:protein maturation"/>
    <property type="evidence" value="ECO:0007669"/>
    <property type="project" value="TreeGrafter"/>
</dbReference>
<comment type="caution">
    <text evidence="4">The sequence shown here is derived from an EMBL/GenBank/DDBJ whole genome shotgun (WGS) entry which is preliminary data.</text>
</comment>
<dbReference type="InterPro" id="IPR010918">
    <property type="entry name" value="PurM-like_C_dom"/>
</dbReference>
<evidence type="ECO:0000313" key="4">
    <source>
        <dbReference type="EMBL" id="MTU42153.1"/>
    </source>
</evidence>
<comment type="similarity">
    <text evidence="1">Belongs to the HypE family.</text>
</comment>
<dbReference type="SUPFAM" id="SSF56042">
    <property type="entry name" value="PurM C-terminal domain-like"/>
    <property type="match status" value="1"/>
</dbReference>
<evidence type="ECO:0000313" key="5">
    <source>
        <dbReference type="Proteomes" id="UP000462362"/>
    </source>
</evidence>
<dbReference type="RefSeq" id="WP_118631161.1">
    <property type="nucleotide sequence ID" value="NZ_CATWOM010000005.1"/>
</dbReference>
<dbReference type="InterPro" id="IPR036921">
    <property type="entry name" value="PurM-like_N_sf"/>
</dbReference>
<reference evidence="4 5" key="1">
    <citation type="journal article" date="2019" name="Nat. Med.">
        <title>A library of human gut bacterial isolates paired with longitudinal multiomics data enables mechanistic microbiome research.</title>
        <authorList>
            <person name="Poyet M."/>
            <person name="Groussin M."/>
            <person name="Gibbons S.M."/>
            <person name="Avila-Pacheco J."/>
            <person name="Jiang X."/>
            <person name="Kearney S.M."/>
            <person name="Perrotta A.R."/>
            <person name="Berdy B."/>
            <person name="Zhao S."/>
            <person name="Lieberman T.D."/>
            <person name="Swanson P.K."/>
            <person name="Smith M."/>
            <person name="Roesemann S."/>
            <person name="Alexander J.E."/>
            <person name="Rich S.A."/>
            <person name="Livny J."/>
            <person name="Vlamakis H."/>
            <person name="Clish C."/>
            <person name="Bullock K."/>
            <person name="Deik A."/>
            <person name="Scott J."/>
            <person name="Pierce K.A."/>
            <person name="Xavier R.J."/>
            <person name="Alm E.J."/>
        </authorList>
    </citation>
    <scope>NUCLEOTIDE SEQUENCE [LARGE SCALE GENOMIC DNA]</scope>
    <source>
        <strain evidence="4 5">BIOML-A2</strain>
    </source>
</reference>
<dbReference type="InterPro" id="IPR036676">
    <property type="entry name" value="PurM-like_C_sf"/>
</dbReference>
<evidence type="ECO:0000259" key="2">
    <source>
        <dbReference type="Pfam" id="PF00586"/>
    </source>
</evidence>
<organism evidence="4 5">
    <name type="scientific">Parasutterella excrementihominis</name>
    <dbReference type="NCBI Taxonomy" id="487175"/>
    <lineage>
        <taxon>Bacteria</taxon>
        <taxon>Pseudomonadati</taxon>
        <taxon>Pseudomonadota</taxon>
        <taxon>Betaproteobacteria</taxon>
        <taxon>Burkholderiales</taxon>
        <taxon>Sutterellaceae</taxon>
        <taxon>Parasutterella</taxon>
    </lineage>
</organism>
<dbReference type="InterPro" id="IPR011854">
    <property type="entry name" value="HypE"/>
</dbReference>
<dbReference type="Gene3D" id="3.30.1330.10">
    <property type="entry name" value="PurM-like, N-terminal domain"/>
    <property type="match status" value="1"/>
</dbReference>
<evidence type="ECO:0000259" key="3">
    <source>
        <dbReference type="Pfam" id="PF02769"/>
    </source>
</evidence>
<dbReference type="Gene3D" id="3.90.650.10">
    <property type="entry name" value="PurM-like C-terminal domain"/>
    <property type="match status" value="1"/>
</dbReference>
<sequence length="349" mass="37160">MSEEKKHYQRPLNFKTGKVEMNFGAGGKASAQLIADLFAKNFSNEFLDQGDDGARLPQPKGELVMATDSHVVSPIFFAGGDIGGLSIHGTVNDVAVCGATPLYISCGFILEEGFPLSDLKRIVESMAAAAKEAGVKIVTGDTKVVERGKADGIYINTCGVGVLPEGVRLSGANCRPGDVIAISGDIGDHGVAVMSQRVNLGFETGVVSDSASLNRLTEKLVAEIPSLRCMRDPTRGGLGTTLNEIAKQSSVGMVLEEDKIPVKESVEAACEFLGLDPLYVANEGKVIAICAPEDAEKMLQIMRDDPLGKNAQIIGRCIEDENHFVQMETGFGGVRMVDWLTGEQLPRIC</sequence>
<protein>
    <submittedName>
        <fullName evidence="4">Hydrogenase expression/formation protein HypE</fullName>
    </submittedName>
</protein>
<proteinExistence type="inferred from homology"/>
<dbReference type="PANTHER" id="PTHR30303">
    <property type="entry name" value="HYDROGENASE ISOENZYMES FORMATION PROTEIN HYPE"/>
    <property type="match status" value="1"/>
</dbReference>
<dbReference type="PANTHER" id="PTHR30303:SF0">
    <property type="entry name" value="CARBAMOYL DEHYDRATASE HYPE"/>
    <property type="match status" value="1"/>
</dbReference>